<feature type="compositionally biased region" description="Polar residues" evidence="1">
    <location>
        <begin position="98"/>
        <end position="111"/>
    </location>
</feature>
<comment type="caution">
    <text evidence="2">The sequence shown here is derived from an EMBL/GenBank/DDBJ whole genome shotgun (WGS) entry which is preliminary data.</text>
</comment>
<gene>
    <name evidence="2" type="ORF">MKK02DRAFT_41798</name>
</gene>
<dbReference type="GeneID" id="77730913"/>
<feature type="compositionally biased region" description="Low complexity" evidence="1">
    <location>
        <begin position="209"/>
        <end position="245"/>
    </location>
</feature>
<feature type="compositionally biased region" description="Polar residues" evidence="1">
    <location>
        <begin position="71"/>
        <end position="90"/>
    </location>
</feature>
<name>A0AA38HGA3_9TREE</name>
<feature type="compositionally biased region" description="Low complexity" evidence="1">
    <location>
        <begin position="269"/>
        <end position="288"/>
    </location>
</feature>
<dbReference type="Proteomes" id="UP001164286">
    <property type="component" value="Unassembled WGS sequence"/>
</dbReference>
<reference evidence="2" key="1">
    <citation type="journal article" date="2022" name="G3 (Bethesda)">
        <title>High quality genome of the basidiomycete yeast Dioszegia hungarica PDD-24b-2 isolated from cloud water.</title>
        <authorList>
            <person name="Jarrige D."/>
            <person name="Haridas S."/>
            <person name="Bleykasten-Grosshans C."/>
            <person name="Joly M."/>
            <person name="Nadalig T."/>
            <person name="Sancelme M."/>
            <person name="Vuilleumier S."/>
            <person name="Grigoriev I.V."/>
            <person name="Amato P."/>
            <person name="Bringel F."/>
        </authorList>
    </citation>
    <scope>NUCLEOTIDE SEQUENCE</scope>
    <source>
        <strain evidence="2">PDD-24b-2</strain>
    </source>
</reference>
<dbReference type="AlphaFoldDB" id="A0AA38HGA3"/>
<accession>A0AA38HGA3</accession>
<evidence type="ECO:0000313" key="3">
    <source>
        <dbReference type="Proteomes" id="UP001164286"/>
    </source>
</evidence>
<feature type="region of interest" description="Disordered" evidence="1">
    <location>
        <begin position="184"/>
        <end position="345"/>
    </location>
</feature>
<feature type="compositionally biased region" description="Basic and acidic residues" evidence="1">
    <location>
        <begin position="504"/>
        <end position="517"/>
    </location>
</feature>
<feature type="compositionally biased region" description="Polar residues" evidence="1">
    <location>
        <begin position="51"/>
        <end position="60"/>
    </location>
</feature>
<dbReference type="RefSeq" id="XP_052948548.1">
    <property type="nucleotide sequence ID" value="XM_053091708.1"/>
</dbReference>
<evidence type="ECO:0000256" key="1">
    <source>
        <dbReference type="SAM" id="MobiDB-lite"/>
    </source>
</evidence>
<organism evidence="2 3">
    <name type="scientific">Dioszegia hungarica</name>
    <dbReference type="NCBI Taxonomy" id="4972"/>
    <lineage>
        <taxon>Eukaryota</taxon>
        <taxon>Fungi</taxon>
        <taxon>Dikarya</taxon>
        <taxon>Basidiomycota</taxon>
        <taxon>Agaricomycotina</taxon>
        <taxon>Tremellomycetes</taxon>
        <taxon>Tremellales</taxon>
        <taxon>Bulleribasidiaceae</taxon>
        <taxon>Dioszegia</taxon>
    </lineage>
</organism>
<keyword evidence="3" id="KW-1185">Reference proteome</keyword>
<protein>
    <submittedName>
        <fullName evidence="2">Uncharacterized protein</fullName>
    </submittedName>
</protein>
<feature type="compositionally biased region" description="Pro residues" evidence="1">
    <location>
        <begin position="289"/>
        <end position="300"/>
    </location>
</feature>
<proteinExistence type="predicted"/>
<feature type="region of interest" description="Disordered" evidence="1">
    <location>
        <begin position="1"/>
        <end position="111"/>
    </location>
</feature>
<feature type="region of interest" description="Disordered" evidence="1">
    <location>
        <begin position="379"/>
        <end position="523"/>
    </location>
</feature>
<evidence type="ECO:0000313" key="2">
    <source>
        <dbReference type="EMBL" id="KAI9638771.1"/>
    </source>
</evidence>
<sequence length="523" mass="55453">MSSPISATGGWSARVSTRGTGGAGGMEAPRTAERKRRGRGVDVVALPTPPHSRSNTQLPTPETIRQPRKSLPSQSQATSISVSFLPTPQTLPRHRKSPTSNVSRALSPSGQTTFIHSAATTDVPVASGPRRRPGLTFAQQMGLLSTAAPASNGNGGVFGGRLGQGVGMGGGHKSGVHRTVDVIPVPVPVSGKEGNRREEGNPFYVQPTSRTAAGSSSVAAAAPRRSPRTVLRTSLGSASAGHLLSPPADSDEEDETAGPSSPLAKRARPTLSPSTPTSLPRSTHTRLQAPPPLLPSPTPRRSPRQLAKSSAHAQMLDEAHNPFLARPSDVHLPRPNPSGTDECDRPYVTYVFRGSKKVFANPFMRPDMPFPPALLRPEDEEYEEHPCPKPRLLWPTSAKPAVRGGDVEMGEEEEVEVTPSPPSSPVMQTPKTNRRRGFVNADRSLEVGTFDPPSEVYSDSEDERERVHAGNGKKGRGGDGDEGGGVRRGLLFGPGAMSSGMGKRAGEEVVVDRDGKKARTLRM</sequence>
<dbReference type="EMBL" id="JAKWFO010000002">
    <property type="protein sequence ID" value="KAI9638771.1"/>
    <property type="molecule type" value="Genomic_DNA"/>
</dbReference>